<organism evidence="8 9">
    <name type="scientific">Clostridium intestinale DSM 6191</name>
    <dbReference type="NCBI Taxonomy" id="1121320"/>
    <lineage>
        <taxon>Bacteria</taxon>
        <taxon>Bacillati</taxon>
        <taxon>Bacillota</taxon>
        <taxon>Clostridia</taxon>
        <taxon>Eubacteriales</taxon>
        <taxon>Clostridiaceae</taxon>
        <taxon>Clostridium</taxon>
    </lineage>
</organism>
<evidence type="ECO:0000256" key="3">
    <source>
        <dbReference type="ARBA" id="ARBA00022475"/>
    </source>
</evidence>
<keyword evidence="6 7" id="KW-0472">Membrane</keyword>
<dbReference type="AlphaFoldDB" id="A0A1M5WBC5"/>
<dbReference type="RefSeq" id="WP_073017362.1">
    <property type="nucleotide sequence ID" value="NZ_FQXU01000004.1"/>
</dbReference>
<dbReference type="GO" id="GO:0005886">
    <property type="term" value="C:plasma membrane"/>
    <property type="evidence" value="ECO:0007669"/>
    <property type="project" value="UniProtKB-SubCell"/>
</dbReference>
<dbReference type="Proteomes" id="UP000184241">
    <property type="component" value="Unassembled WGS sequence"/>
</dbReference>
<reference evidence="8 9" key="1">
    <citation type="submission" date="2016-11" db="EMBL/GenBank/DDBJ databases">
        <authorList>
            <person name="Jaros S."/>
            <person name="Januszkiewicz K."/>
            <person name="Wedrychowicz H."/>
        </authorList>
    </citation>
    <scope>NUCLEOTIDE SEQUENCE [LARGE SCALE GENOMIC DNA]</scope>
    <source>
        <strain evidence="8 9">DSM 6191</strain>
    </source>
</reference>
<dbReference type="InterPro" id="IPR002528">
    <property type="entry name" value="MATE_fam"/>
</dbReference>
<dbReference type="CDD" id="cd13138">
    <property type="entry name" value="MATE_yoeA_like"/>
    <property type="match status" value="1"/>
</dbReference>
<evidence type="ECO:0000256" key="2">
    <source>
        <dbReference type="ARBA" id="ARBA00022448"/>
    </source>
</evidence>
<keyword evidence="2" id="KW-0813">Transport</keyword>
<keyword evidence="3" id="KW-1003">Cell membrane</keyword>
<dbReference type="GO" id="GO:0015297">
    <property type="term" value="F:antiporter activity"/>
    <property type="evidence" value="ECO:0007669"/>
    <property type="project" value="InterPro"/>
</dbReference>
<feature type="transmembrane region" description="Helical" evidence="7">
    <location>
        <begin position="284"/>
        <end position="303"/>
    </location>
</feature>
<comment type="subcellular location">
    <subcellularLocation>
        <location evidence="1">Cell membrane</location>
        <topology evidence="1">Multi-pass membrane protein</topology>
    </subcellularLocation>
</comment>
<dbReference type="InterPro" id="IPR048279">
    <property type="entry name" value="MdtK-like"/>
</dbReference>
<feature type="transmembrane region" description="Helical" evidence="7">
    <location>
        <begin position="415"/>
        <end position="437"/>
    </location>
</feature>
<dbReference type="EMBL" id="FQXU01000004">
    <property type="protein sequence ID" value="SHH84802.1"/>
    <property type="molecule type" value="Genomic_DNA"/>
</dbReference>
<dbReference type="NCBIfam" id="TIGR00797">
    <property type="entry name" value="matE"/>
    <property type="match status" value="1"/>
</dbReference>
<keyword evidence="4 7" id="KW-0812">Transmembrane</keyword>
<feature type="transmembrane region" description="Helical" evidence="7">
    <location>
        <begin position="315"/>
        <end position="337"/>
    </location>
</feature>
<dbReference type="PANTHER" id="PTHR43549">
    <property type="entry name" value="MULTIDRUG RESISTANCE PROTEIN YPNP-RELATED"/>
    <property type="match status" value="1"/>
</dbReference>
<evidence type="ECO:0000256" key="1">
    <source>
        <dbReference type="ARBA" id="ARBA00004651"/>
    </source>
</evidence>
<evidence type="ECO:0000256" key="4">
    <source>
        <dbReference type="ARBA" id="ARBA00022692"/>
    </source>
</evidence>
<evidence type="ECO:0000313" key="9">
    <source>
        <dbReference type="Proteomes" id="UP000184241"/>
    </source>
</evidence>
<name>A0A1M5WBC5_9CLOT</name>
<dbReference type="GO" id="GO:0042910">
    <property type="term" value="F:xenobiotic transmembrane transporter activity"/>
    <property type="evidence" value="ECO:0007669"/>
    <property type="project" value="InterPro"/>
</dbReference>
<accession>A0A1M5WBC5</accession>
<feature type="transmembrane region" description="Helical" evidence="7">
    <location>
        <begin position="137"/>
        <end position="158"/>
    </location>
</feature>
<proteinExistence type="predicted"/>
<feature type="transmembrane region" description="Helical" evidence="7">
    <location>
        <begin position="193"/>
        <end position="217"/>
    </location>
</feature>
<feature type="transmembrane region" description="Helical" evidence="7">
    <location>
        <begin position="165"/>
        <end position="187"/>
    </location>
</feature>
<feature type="transmembrane region" description="Helical" evidence="7">
    <location>
        <begin position="247"/>
        <end position="272"/>
    </location>
</feature>
<feature type="transmembrane region" description="Helical" evidence="7">
    <location>
        <begin position="50"/>
        <end position="75"/>
    </location>
</feature>
<keyword evidence="5 7" id="KW-1133">Transmembrane helix</keyword>
<evidence type="ECO:0000256" key="5">
    <source>
        <dbReference type="ARBA" id="ARBA00022989"/>
    </source>
</evidence>
<evidence type="ECO:0000256" key="7">
    <source>
        <dbReference type="SAM" id="Phobius"/>
    </source>
</evidence>
<dbReference type="PIRSF" id="PIRSF006603">
    <property type="entry name" value="DinF"/>
    <property type="match status" value="1"/>
</dbReference>
<sequence>MFNTKVDLLNGKILKSLIIFTIPLFISSIFQQLYNMADIMIVGNFLGDTSLAAIGSSTAIYEMLIGFALGIGNGLSIVTARSYGAKDEELVKKSVASSIVIGGVITIFIMIIVKLFLFPLLQLLHTPENIINEAYSYVYTVTIFVGVTFVYNLCAGFLRAIGNSFMPLVFLIISSVLNVILDILFITKFSMGIRGAAVATVIAQGISALLCIVYIFYKCKILIPKKEHFKFDKELYMDLAGQGLSMGIMLLIVSTGTVILQTAINGFGYLIIAGHVAARKLSSFLTLPIGILSMSISTFVSQNKGANKVKRIRQAVRYVNIISIAWGAIAFVISLFLSPVLMRAISGSSEYTVIHNGSLYLMINAPFYAILGILLNLRNALQGIGQKIVPLISSIIEFFGKIVFVYFLIGKMGYFGVIICEPVIWCLMAGQLVYSFYKNPYIKDGGNKIQHEIAS</sequence>
<dbReference type="Pfam" id="PF01554">
    <property type="entry name" value="MatE"/>
    <property type="match status" value="2"/>
</dbReference>
<gene>
    <name evidence="8" type="ORF">SAMN02745941_01012</name>
</gene>
<feature type="transmembrane region" description="Helical" evidence="7">
    <location>
        <begin position="12"/>
        <end position="30"/>
    </location>
</feature>
<feature type="transmembrane region" description="Helical" evidence="7">
    <location>
        <begin position="389"/>
        <end position="409"/>
    </location>
</feature>
<dbReference type="PANTHER" id="PTHR43549:SF3">
    <property type="entry name" value="MULTIDRUG RESISTANCE PROTEIN YPNP-RELATED"/>
    <property type="match status" value="1"/>
</dbReference>
<feature type="transmembrane region" description="Helical" evidence="7">
    <location>
        <begin position="95"/>
        <end position="117"/>
    </location>
</feature>
<feature type="transmembrane region" description="Helical" evidence="7">
    <location>
        <begin position="357"/>
        <end position="377"/>
    </location>
</feature>
<evidence type="ECO:0000313" key="8">
    <source>
        <dbReference type="EMBL" id="SHH84802.1"/>
    </source>
</evidence>
<dbReference type="InterPro" id="IPR052031">
    <property type="entry name" value="Membrane_Transporter-Flippase"/>
</dbReference>
<evidence type="ECO:0000256" key="6">
    <source>
        <dbReference type="ARBA" id="ARBA00023136"/>
    </source>
</evidence>
<protein>
    <submittedName>
        <fullName evidence="8">Putative efflux protein, MATE family</fullName>
    </submittedName>
</protein>